<reference evidence="1" key="1">
    <citation type="submission" date="2012-04" db="EMBL/GenBank/DDBJ databases">
        <title>Finished genome of Dactylococcopsis salina PCC 8305.</title>
        <authorList>
            <consortium name="US DOE Joint Genome Institute"/>
            <person name="Gugger M."/>
            <person name="Coursin T."/>
            <person name="Rippka R."/>
            <person name="Tandeau De Marsac N."/>
            <person name="Huntemann M."/>
            <person name="Wei C.-L."/>
            <person name="Han J."/>
            <person name="Detter J.C."/>
            <person name="Han C."/>
            <person name="Tapia R."/>
            <person name="Daligault H."/>
            <person name="Chen A."/>
            <person name="Krypides N."/>
            <person name="Mavromatis K."/>
            <person name="Markowitz V."/>
            <person name="Szeto E."/>
            <person name="Ivanova N."/>
            <person name="Ovchinnikova G."/>
            <person name="Pagani I."/>
            <person name="Pati A."/>
            <person name="Goodwin L."/>
            <person name="Peters L."/>
            <person name="Pitluck S."/>
            <person name="Woyke T."/>
            <person name="Kerfeld C."/>
        </authorList>
    </citation>
    <scope>NUCLEOTIDE SEQUENCE [LARGE SCALE GENOMIC DNA]</scope>
    <source>
        <strain evidence="1">PCC 8305</strain>
    </source>
</reference>
<dbReference type="KEGG" id="dsl:Dacsa_2204"/>
<evidence type="ECO:0000313" key="2">
    <source>
        <dbReference type="Proteomes" id="UP000010482"/>
    </source>
</evidence>
<gene>
    <name evidence="1" type="ORF">Dacsa_2204</name>
</gene>
<sequence length="250" mass="30002">MNSQLVKEIAQEIRNLSTEEKQFLLQELQPNEYLRQRLQSFSSIVYEALDLELKQAHYRFYRLSDEGYFNLSSYTIPIKNDSGFFTAFYLNIETIELPKLYLSLKHLFGKSSRCFDDYKSSFAFPLFTEIIKPNATYNYIIVVRDYRGSIDFSIRRCVEEKIEPIQSVYHEPYDQEFSLEEIRYFVSYFCGYLLGLWKVIDRDRVLPFYHEIQSNNLLYGYSEQEGYFCFEYEEDNQRSEILARLGFPEK</sequence>
<evidence type="ECO:0000313" key="1">
    <source>
        <dbReference type="EMBL" id="AFZ50824.1"/>
    </source>
</evidence>
<dbReference type="OrthoDB" id="490302at2"/>
<name>K9YVA8_DACS8</name>
<dbReference type="EMBL" id="CP003944">
    <property type="protein sequence ID" value="AFZ50824.1"/>
    <property type="molecule type" value="Genomic_DNA"/>
</dbReference>
<dbReference type="STRING" id="13035.Dacsa_2204"/>
<dbReference type="Proteomes" id="UP000010482">
    <property type="component" value="Chromosome"/>
</dbReference>
<keyword evidence="2" id="KW-1185">Reference proteome</keyword>
<dbReference type="HOGENOM" id="CLU_1109993_0_0_3"/>
<dbReference type="AlphaFoldDB" id="K9YVA8"/>
<dbReference type="RefSeq" id="WP_015229817.1">
    <property type="nucleotide sequence ID" value="NC_019780.1"/>
</dbReference>
<proteinExistence type="predicted"/>
<organism evidence="1 2">
    <name type="scientific">Dactylococcopsis salina (strain PCC 8305)</name>
    <name type="common">Myxobactron salinum</name>
    <dbReference type="NCBI Taxonomy" id="13035"/>
    <lineage>
        <taxon>Bacteria</taxon>
        <taxon>Bacillati</taxon>
        <taxon>Cyanobacteriota</taxon>
        <taxon>Cyanophyceae</taxon>
        <taxon>Nodosilineales</taxon>
        <taxon>Cymatolegaceae</taxon>
        <taxon>Dactylococcopsis</taxon>
    </lineage>
</organism>
<protein>
    <submittedName>
        <fullName evidence="1">Uncharacterized protein</fullName>
    </submittedName>
</protein>
<accession>K9YVA8</accession>